<keyword evidence="6" id="KW-0969">Cilium</keyword>
<dbReference type="GO" id="GO:0003774">
    <property type="term" value="F:cytoskeletal motor activity"/>
    <property type="evidence" value="ECO:0007669"/>
    <property type="project" value="InterPro"/>
</dbReference>
<dbReference type="Proteomes" id="UP001209318">
    <property type="component" value="Unassembled WGS sequence"/>
</dbReference>
<dbReference type="PANTHER" id="PTHR34653">
    <property type="match status" value="1"/>
</dbReference>
<evidence type="ECO:0000256" key="4">
    <source>
        <dbReference type="HAMAP-Rule" id="MF_00724"/>
    </source>
</evidence>
<name>A0AAE3IR06_9BACI</name>
<gene>
    <name evidence="4 6" type="primary">fliE</name>
    <name evidence="6" type="ORF">OEV98_00865</name>
</gene>
<dbReference type="InterPro" id="IPR001624">
    <property type="entry name" value="FliE"/>
</dbReference>
<evidence type="ECO:0000256" key="1">
    <source>
        <dbReference type="ARBA" id="ARBA00004117"/>
    </source>
</evidence>
<comment type="caution">
    <text evidence="6">The sequence shown here is derived from an EMBL/GenBank/DDBJ whole genome shotgun (WGS) entry which is preliminary data.</text>
</comment>
<keyword evidence="7" id="KW-1185">Reference proteome</keyword>
<evidence type="ECO:0000256" key="3">
    <source>
        <dbReference type="ARBA" id="ARBA00023143"/>
    </source>
</evidence>
<sequence length="104" mass="11427">MAINPITFNNAIASTNKIQTVGSNSITPSEAQQNFSSFLKNAIEDVNKAQVNSDVMTEKLAKGENVELHDVMIASQKASITLQATLEVRNKVVEAYQEVMRMQV</sequence>
<dbReference type="PANTHER" id="PTHR34653:SF1">
    <property type="entry name" value="FLAGELLAR HOOK-BASAL BODY COMPLEX PROTEIN FLIE"/>
    <property type="match status" value="1"/>
</dbReference>
<dbReference type="Pfam" id="PF02049">
    <property type="entry name" value="FliE"/>
    <property type="match status" value="1"/>
</dbReference>
<dbReference type="PRINTS" id="PR01006">
    <property type="entry name" value="FLGHOOKFLIE"/>
</dbReference>
<dbReference type="NCBIfam" id="TIGR00205">
    <property type="entry name" value="fliE"/>
    <property type="match status" value="1"/>
</dbReference>
<dbReference type="EMBL" id="JAOUSF010000001">
    <property type="protein sequence ID" value="MCU9612108.1"/>
    <property type="molecule type" value="Genomic_DNA"/>
</dbReference>
<evidence type="ECO:0000313" key="6">
    <source>
        <dbReference type="EMBL" id="MCU9612108.1"/>
    </source>
</evidence>
<evidence type="ECO:0000256" key="2">
    <source>
        <dbReference type="ARBA" id="ARBA00009272"/>
    </source>
</evidence>
<comment type="similarity">
    <text evidence="2 4">Belongs to the FliE family.</text>
</comment>
<reference evidence="6" key="1">
    <citation type="submission" date="2022-10" db="EMBL/GenBank/DDBJ databases">
        <title>Description of Fervidibacillus gen. nov. in the family Fervidibacillaceae fam. nov. with two species, Fervidibacillus albus sp. nov., and Fervidibacillus halotolerans sp. nov., isolated from tidal flat sediments.</title>
        <authorList>
            <person name="Kwon K.K."/>
            <person name="Yang S.-H."/>
        </authorList>
    </citation>
    <scope>NUCLEOTIDE SEQUENCE</scope>
    <source>
        <strain evidence="6">JCM 19140</strain>
    </source>
</reference>
<comment type="subcellular location">
    <subcellularLocation>
        <location evidence="1 4">Bacterial flagellum basal body</location>
    </subcellularLocation>
</comment>
<dbReference type="AlphaFoldDB" id="A0AAE3IR06"/>
<keyword evidence="6" id="KW-0966">Cell projection</keyword>
<accession>A0AAE3IR06</accession>
<dbReference type="HAMAP" id="MF_00724">
    <property type="entry name" value="FliE"/>
    <property type="match status" value="1"/>
</dbReference>
<protein>
    <recommendedName>
        <fullName evidence="4 5">Flagellar hook-basal body complex protein FliE</fullName>
    </recommendedName>
</protein>
<keyword evidence="3 4" id="KW-0975">Bacterial flagellum</keyword>
<evidence type="ECO:0000313" key="7">
    <source>
        <dbReference type="Proteomes" id="UP001209318"/>
    </source>
</evidence>
<evidence type="ECO:0000256" key="5">
    <source>
        <dbReference type="NCBIfam" id="TIGR00205"/>
    </source>
</evidence>
<organism evidence="6 7">
    <name type="scientific">Perspicuibacillus lycopersici</name>
    <dbReference type="NCBI Taxonomy" id="1325689"/>
    <lineage>
        <taxon>Bacteria</taxon>
        <taxon>Bacillati</taxon>
        <taxon>Bacillota</taxon>
        <taxon>Bacilli</taxon>
        <taxon>Bacillales</taxon>
        <taxon>Bacillaceae</taxon>
        <taxon>Perspicuibacillus</taxon>
    </lineage>
</organism>
<dbReference type="GO" id="GO:0009425">
    <property type="term" value="C:bacterial-type flagellum basal body"/>
    <property type="evidence" value="ECO:0007669"/>
    <property type="project" value="UniProtKB-SubCell"/>
</dbReference>
<dbReference type="GO" id="GO:0071973">
    <property type="term" value="P:bacterial-type flagellum-dependent cell motility"/>
    <property type="evidence" value="ECO:0007669"/>
    <property type="project" value="InterPro"/>
</dbReference>
<keyword evidence="6" id="KW-0282">Flagellum</keyword>
<dbReference type="RefSeq" id="WP_263071241.1">
    <property type="nucleotide sequence ID" value="NZ_JAOUSF010000001.1"/>
</dbReference>
<dbReference type="GO" id="GO:0005198">
    <property type="term" value="F:structural molecule activity"/>
    <property type="evidence" value="ECO:0007669"/>
    <property type="project" value="UniProtKB-UniRule"/>
</dbReference>
<proteinExistence type="inferred from homology"/>